<dbReference type="GO" id="GO:0019888">
    <property type="term" value="F:protein phosphatase regulator activity"/>
    <property type="evidence" value="ECO:0007669"/>
    <property type="project" value="TreeGrafter"/>
</dbReference>
<dbReference type="Gene3D" id="1.10.238.10">
    <property type="entry name" value="EF-hand"/>
    <property type="match status" value="1"/>
</dbReference>
<feature type="domain" description="EF-hand" evidence="3">
    <location>
        <begin position="622"/>
        <end position="657"/>
    </location>
</feature>
<feature type="region of interest" description="Disordered" evidence="2">
    <location>
        <begin position="155"/>
        <end position="318"/>
    </location>
</feature>
<dbReference type="SUPFAM" id="SSF47473">
    <property type="entry name" value="EF-hand"/>
    <property type="match status" value="1"/>
</dbReference>
<dbReference type="Gene3D" id="1.10.238.220">
    <property type="match status" value="1"/>
</dbReference>
<proteinExistence type="predicted"/>
<dbReference type="PANTHER" id="PTHR14095:SF0">
    <property type="entry name" value="MIP22305P"/>
    <property type="match status" value="1"/>
</dbReference>
<dbReference type="PANTHER" id="PTHR14095">
    <property type="entry name" value="PHOSPHATASE 2A REGULATORY SUBUNIT-RELATED"/>
    <property type="match status" value="1"/>
</dbReference>
<accession>A0A1D3CWY6</accession>
<dbReference type="InterPro" id="IPR041534">
    <property type="entry name" value="EF-hand_13"/>
</dbReference>
<feature type="compositionally biased region" description="Polar residues" evidence="2">
    <location>
        <begin position="208"/>
        <end position="238"/>
    </location>
</feature>
<dbReference type="AlphaFoldDB" id="A0A1D3CWY6"/>
<dbReference type="VEuPathDB" id="ToxoDB:LOC34619568"/>
<dbReference type="EMBL" id="JROU02001652">
    <property type="protein sequence ID" value="OEH75714.1"/>
    <property type="molecule type" value="Genomic_DNA"/>
</dbReference>
<keyword evidence="1" id="KW-0479">Metal-binding</keyword>
<feature type="compositionally biased region" description="Basic and acidic residues" evidence="2">
    <location>
        <begin position="300"/>
        <end position="311"/>
    </location>
</feature>
<comment type="caution">
    <text evidence="4">The sequence shown here is derived from an EMBL/GenBank/DDBJ whole genome shotgun (WGS) entry which is preliminary data.</text>
</comment>
<dbReference type="Proteomes" id="UP000095192">
    <property type="component" value="Unassembled WGS sequence"/>
</dbReference>
<dbReference type="PROSITE" id="PS50222">
    <property type="entry name" value="EF_HAND_2"/>
    <property type="match status" value="1"/>
</dbReference>
<gene>
    <name evidence="4" type="ORF">cyc_02760</name>
</gene>
<dbReference type="InterPro" id="IPR011992">
    <property type="entry name" value="EF-hand-dom_pair"/>
</dbReference>
<feature type="region of interest" description="Disordered" evidence="2">
    <location>
        <begin position="1"/>
        <end position="29"/>
    </location>
</feature>
<dbReference type="Pfam" id="PF17958">
    <property type="entry name" value="EF-hand_13"/>
    <property type="match status" value="1"/>
</dbReference>
<keyword evidence="5" id="KW-1185">Reference proteome</keyword>
<dbReference type="InParanoid" id="A0A1D3CWY6"/>
<dbReference type="InterPro" id="IPR002048">
    <property type="entry name" value="EF_hand_dom"/>
</dbReference>
<evidence type="ECO:0000313" key="5">
    <source>
        <dbReference type="Proteomes" id="UP000095192"/>
    </source>
</evidence>
<dbReference type="GO" id="GO:0005509">
    <property type="term" value="F:calcium ion binding"/>
    <property type="evidence" value="ECO:0007669"/>
    <property type="project" value="InterPro"/>
</dbReference>
<dbReference type="VEuPathDB" id="ToxoDB:cyc_02760"/>
<feature type="compositionally biased region" description="Gly residues" evidence="2">
    <location>
        <begin position="10"/>
        <end position="20"/>
    </location>
</feature>
<evidence type="ECO:0000256" key="2">
    <source>
        <dbReference type="SAM" id="MobiDB-lite"/>
    </source>
</evidence>
<name>A0A1D3CWY6_9EIME</name>
<organism evidence="4 5">
    <name type="scientific">Cyclospora cayetanensis</name>
    <dbReference type="NCBI Taxonomy" id="88456"/>
    <lineage>
        <taxon>Eukaryota</taxon>
        <taxon>Sar</taxon>
        <taxon>Alveolata</taxon>
        <taxon>Apicomplexa</taxon>
        <taxon>Conoidasida</taxon>
        <taxon>Coccidia</taxon>
        <taxon>Eucoccidiorida</taxon>
        <taxon>Eimeriorina</taxon>
        <taxon>Eimeriidae</taxon>
        <taxon>Cyclospora</taxon>
    </lineage>
</organism>
<reference evidence="4 5" key="1">
    <citation type="journal article" date="2016" name="BMC Genomics">
        <title>Comparative genomics reveals Cyclospora cayetanensis possesses coccidia-like metabolism and invasion components but unique surface antigens.</title>
        <authorList>
            <person name="Liu S."/>
            <person name="Wang L."/>
            <person name="Zheng H."/>
            <person name="Xu Z."/>
            <person name="Roellig D.M."/>
            <person name="Li N."/>
            <person name="Frace M.A."/>
            <person name="Tang K."/>
            <person name="Arrowood M.J."/>
            <person name="Moss D.M."/>
            <person name="Zhang L."/>
            <person name="Feng Y."/>
            <person name="Xiao L."/>
        </authorList>
    </citation>
    <scope>NUCLEOTIDE SEQUENCE [LARGE SCALE GENOMIC DNA]</scope>
    <source>
        <strain evidence="4 5">CHN_HEN01</strain>
    </source>
</reference>
<protein>
    <submittedName>
        <fullName evidence="4">Protein phosphatase</fullName>
    </submittedName>
</protein>
<dbReference type="GO" id="GO:0000159">
    <property type="term" value="C:protein phosphatase type 2A complex"/>
    <property type="evidence" value="ECO:0007669"/>
    <property type="project" value="TreeGrafter"/>
</dbReference>
<evidence type="ECO:0000259" key="3">
    <source>
        <dbReference type="PROSITE" id="PS50222"/>
    </source>
</evidence>
<sequence>MGLPNTNSGEGEGPPSGCGGPTPRLSLRPFISLSPHSEMAHTPRYGPPLSLDSGSVAIVLNRLHCYPERASDHSQGLEGPCDLAAAHDSSSGAASEASRSVSRDVLLQLLADEVMPQFIAHRSVQQLVSLLQQQRTPEGLSKALEEEIAKWERLAGPPLSQSMGDYSSGGRGPLGSGKAWKESPVSPEKGASKGLPPAGASCEAPFSVETTSPQRTPRSQTRAAVSQAGASDQATPTELSEGRDVFCTPLGVSPRNTPEGALEASSHSRNEPFESPPSLPKRTGSPKRIGGPPQAAADSGRAEGKRAHEGPTEAPEVAGKHVLAVVRKARQQRSLKAPLSIEGETAAAIAAVFEDVEGGGLSLEVFRERVVEPLLGLGPFLAGPLFRRIDSEGIGLVTAEQLREFWRGRFVLRSKDPSLQCDFPLSPLPTYCSPESHGLPESSHGAGAPALRRGSLINFMGALAIKGPFIYPEDLRPWIVEVAECAPDMAFLLDPQSEEYLHKYVDSVIARIMFYVDEDSKGCLSMRDLRRSALVHVWCSLNPSMELSAVRKFFSYDHFYVFYCSFHELDEDEDFLLHRSDVSKYQDHSMSTLVEARLFSQAAHRFSCEKSQHWNFQDWILTLPKALRFWFDVFDLDGDGFLRDHELEAAYESQAERLRMREGKAQSYKEFICQVSDALGLAPSSSGISCQEFLRSPAAAGFLVNCLLKAQVLRAFDEGEAVINTVHGNPIERAVLLNFTPFEIFAHAEYAAFTAQRFEESLELGDGREEGMLEDLQDSTEAIE</sequence>
<evidence type="ECO:0000256" key="1">
    <source>
        <dbReference type="ARBA" id="ARBA00022723"/>
    </source>
</evidence>
<evidence type="ECO:0000313" key="4">
    <source>
        <dbReference type="EMBL" id="OEH75714.1"/>
    </source>
</evidence>